<keyword evidence="3 5" id="KW-1133">Transmembrane helix</keyword>
<keyword evidence="4 5" id="KW-0472">Membrane</keyword>
<evidence type="ECO:0000313" key="6">
    <source>
        <dbReference type="EMBL" id="KAB7499420.1"/>
    </source>
</evidence>
<dbReference type="AlphaFoldDB" id="A0A5N5T3B8"/>
<sequence length="410" mass="45783">MEEENGKHTEIKVYRRRYAIAFMVVLLNISNAAIWISYSPSATTIANYYDNIDVAKINAFSLVFLIVTMPMTFISTYIVNRFGMWDNQCHFSRFYTLYSHESFSIMVSRITASPSNYDSSNVLTNPLGIVIAQATVPVIINEEEDNIPLNNYIWMGLAVICLILTFLCVTRSKPKTPPSLSAGKEKKKVSYFKQLKSAFSSLSYFLLFLALGAGIGVFTAISTATQQLLCPLGYSDEQVLMGVLVDKTKLFCEITKYAFGFGAIALIILFEFFLVPDVKGFIIVFAAIFGFFGVGSYPVGLELAVEVTYPIEESVSTAFIFLSGQLQGLIAVVLVQSLARPQDSSRAYLNVCNGNIIDTAKEYSVPLMIVMGYMAILVIVMIILMKPKYKRLAEDRKEEQKKTQINDHVT</sequence>
<feature type="transmembrane region" description="Helical" evidence="5">
    <location>
        <begin position="365"/>
        <end position="385"/>
    </location>
</feature>
<accession>A0A5N5T3B8</accession>
<dbReference type="PANTHER" id="PTHR10924">
    <property type="entry name" value="MAJOR FACILITATOR SUPERFAMILY PROTEIN-RELATED"/>
    <property type="match status" value="1"/>
</dbReference>
<name>A0A5N5T3B8_9CRUS</name>
<feature type="transmembrane region" description="Helical" evidence="5">
    <location>
        <begin position="122"/>
        <end position="140"/>
    </location>
</feature>
<feature type="transmembrane region" description="Helical" evidence="5">
    <location>
        <begin position="152"/>
        <end position="170"/>
    </location>
</feature>
<comment type="subcellular location">
    <subcellularLocation>
        <location evidence="1">Membrane</location>
        <topology evidence="1">Multi-pass membrane protein</topology>
    </subcellularLocation>
</comment>
<evidence type="ECO:0000256" key="2">
    <source>
        <dbReference type="ARBA" id="ARBA00022692"/>
    </source>
</evidence>
<dbReference type="Gene3D" id="1.20.1250.20">
    <property type="entry name" value="MFS general substrate transporter like domains"/>
    <property type="match status" value="1"/>
</dbReference>
<organism evidence="6 7">
    <name type="scientific">Armadillidium nasatum</name>
    <dbReference type="NCBI Taxonomy" id="96803"/>
    <lineage>
        <taxon>Eukaryota</taxon>
        <taxon>Metazoa</taxon>
        <taxon>Ecdysozoa</taxon>
        <taxon>Arthropoda</taxon>
        <taxon>Crustacea</taxon>
        <taxon>Multicrustacea</taxon>
        <taxon>Malacostraca</taxon>
        <taxon>Eumalacostraca</taxon>
        <taxon>Peracarida</taxon>
        <taxon>Isopoda</taxon>
        <taxon>Oniscidea</taxon>
        <taxon>Crinocheta</taxon>
        <taxon>Armadillidiidae</taxon>
        <taxon>Armadillidium</taxon>
    </lineage>
</organism>
<evidence type="ECO:0000256" key="3">
    <source>
        <dbReference type="ARBA" id="ARBA00022989"/>
    </source>
</evidence>
<evidence type="ECO:0000256" key="5">
    <source>
        <dbReference type="SAM" id="Phobius"/>
    </source>
</evidence>
<feature type="transmembrane region" description="Helical" evidence="5">
    <location>
        <begin position="254"/>
        <end position="274"/>
    </location>
</feature>
<feature type="transmembrane region" description="Helical" evidence="5">
    <location>
        <begin position="281"/>
        <end position="299"/>
    </location>
</feature>
<dbReference type="SUPFAM" id="SSF103473">
    <property type="entry name" value="MFS general substrate transporter"/>
    <property type="match status" value="1"/>
</dbReference>
<dbReference type="EMBL" id="SEYY01018362">
    <property type="protein sequence ID" value="KAB7499420.1"/>
    <property type="molecule type" value="Genomic_DNA"/>
</dbReference>
<reference evidence="6 7" key="1">
    <citation type="journal article" date="2019" name="PLoS Biol.">
        <title>Sex chromosomes control vertical transmission of feminizing Wolbachia symbionts in an isopod.</title>
        <authorList>
            <person name="Becking T."/>
            <person name="Chebbi M.A."/>
            <person name="Giraud I."/>
            <person name="Moumen B."/>
            <person name="Laverre T."/>
            <person name="Caubet Y."/>
            <person name="Peccoud J."/>
            <person name="Gilbert C."/>
            <person name="Cordaux R."/>
        </authorList>
    </citation>
    <scope>NUCLEOTIDE SEQUENCE [LARGE SCALE GENOMIC DNA]</scope>
    <source>
        <strain evidence="6">ANa2</strain>
        <tissue evidence="6">Whole body excluding digestive tract and cuticle</tissue>
    </source>
</reference>
<feature type="transmembrane region" description="Helical" evidence="5">
    <location>
        <begin position="319"/>
        <end position="339"/>
    </location>
</feature>
<evidence type="ECO:0000256" key="4">
    <source>
        <dbReference type="ARBA" id="ARBA00023136"/>
    </source>
</evidence>
<keyword evidence="7" id="KW-1185">Reference proteome</keyword>
<evidence type="ECO:0000256" key="1">
    <source>
        <dbReference type="ARBA" id="ARBA00004141"/>
    </source>
</evidence>
<proteinExistence type="predicted"/>
<feature type="transmembrane region" description="Helical" evidence="5">
    <location>
        <begin position="202"/>
        <end position="221"/>
    </location>
</feature>
<gene>
    <name evidence="6" type="ORF">Anas_08060</name>
</gene>
<dbReference type="InterPro" id="IPR036259">
    <property type="entry name" value="MFS_trans_sf"/>
</dbReference>
<feature type="transmembrane region" description="Helical" evidence="5">
    <location>
        <begin position="58"/>
        <end position="79"/>
    </location>
</feature>
<dbReference type="InterPro" id="IPR049680">
    <property type="entry name" value="FLVCR1-2_SLC49-like"/>
</dbReference>
<feature type="transmembrane region" description="Helical" evidence="5">
    <location>
        <begin position="18"/>
        <end position="38"/>
    </location>
</feature>
<dbReference type="Proteomes" id="UP000326759">
    <property type="component" value="Unassembled WGS sequence"/>
</dbReference>
<comment type="caution">
    <text evidence="6">The sequence shown here is derived from an EMBL/GenBank/DDBJ whole genome shotgun (WGS) entry which is preliminary data.</text>
</comment>
<dbReference type="PANTHER" id="PTHR10924:SF6">
    <property type="entry name" value="SOLUTE CARRIER FAMILY 49 MEMBER A3"/>
    <property type="match status" value="1"/>
</dbReference>
<dbReference type="GO" id="GO:0016020">
    <property type="term" value="C:membrane"/>
    <property type="evidence" value="ECO:0007669"/>
    <property type="project" value="UniProtKB-SubCell"/>
</dbReference>
<protein>
    <submittedName>
        <fullName evidence="6">Uncharacterized protein</fullName>
    </submittedName>
</protein>
<dbReference type="OrthoDB" id="422206at2759"/>
<evidence type="ECO:0000313" key="7">
    <source>
        <dbReference type="Proteomes" id="UP000326759"/>
    </source>
</evidence>
<keyword evidence="2 5" id="KW-0812">Transmembrane</keyword>